<proteinExistence type="inferred from homology"/>
<comment type="similarity">
    <text evidence="1 2">Belongs to the Dps family.</text>
</comment>
<evidence type="ECO:0000259" key="3">
    <source>
        <dbReference type="Pfam" id="PF00210"/>
    </source>
</evidence>
<dbReference type="PANTHER" id="PTHR42932:SF3">
    <property type="entry name" value="DNA PROTECTION DURING STARVATION PROTEIN"/>
    <property type="match status" value="1"/>
</dbReference>
<sequence>MSKAAAALSASPRVVKLSTGLKDADRKLVAEMLSDVTVQTYRTLLRSQVVHWNVVGPLFQPIHELTEQHYSELFAAIDTLAERIRALGYPVPTGKAAAGLDKALSIGGRMSALAMVEELIEDHEALTRLIREAAGEAEELEDFVTHDLLTERLAFHEKAVWMLKAIAAD</sequence>
<dbReference type="GO" id="GO:0008199">
    <property type="term" value="F:ferric iron binding"/>
    <property type="evidence" value="ECO:0007669"/>
    <property type="project" value="InterPro"/>
</dbReference>
<feature type="domain" description="Ferritin/DPS" evidence="3">
    <location>
        <begin position="49"/>
        <end position="167"/>
    </location>
</feature>
<dbReference type="SUPFAM" id="SSF47240">
    <property type="entry name" value="Ferritin-like"/>
    <property type="match status" value="1"/>
</dbReference>
<evidence type="ECO:0000256" key="2">
    <source>
        <dbReference type="RuleBase" id="RU003875"/>
    </source>
</evidence>
<evidence type="ECO:0000256" key="1">
    <source>
        <dbReference type="ARBA" id="ARBA00009497"/>
    </source>
</evidence>
<dbReference type="PIRSF" id="PIRSF005900">
    <property type="entry name" value="Dps"/>
    <property type="match status" value="1"/>
</dbReference>
<reference evidence="4" key="1">
    <citation type="submission" date="2021-08" db="EMBL/GenBank/DDBJ databases">
        <authorList>
            <person name="Zhang H."/>
            <person name="Xu M."/>
            <person name="Yu Z."/>
            <person name="Yang L."/>
            <person name="Cai Y."/>
        </authorList>
    </citation>
    <scope>NUCLEOTIDE SEQUENCE</scope>
    <source>
        <strain evidence="4">CHL1</strain>
    </source>
</reference>
<gene>
    <name evidence="4" type="ORF">K6K41_07745</name>
</gene>
<accession>A0A9E6UIX7</accession>
<name>A0A9E6UIX7_9HYPH</name>
<dbReference type="AlphaFoldDB" id="A0A9E6UIX7"/>
<dbReference type="Gene3D" id="1.20.1260.10">
    <property type="match status" value="1"/>
</dbReference>
<dbReference type="EMBL" id="CP081869">
    <property type="protein sequence ID" value="QZO01353.1"/>
    <property type="molecule type" value="Genomic_DNA"/>
</dbReference>
<evidence type="ECO:0000313" key="4">
    <source>
        <dbReference type="EMBL" id="QZO01353.1"/>
    </source>
</evidence>
<protein>
    <submittedName>
        <fullName evidence="4">DNA starvation/stationary phase protection protein</fullName>
    </submittedName>
</protein>
<evidence type="ECO:0000313" key="5">
    <source>
        <dbReference type="Proteomes" id="UP000825701"/>
    </source>
</evidence>
<dbReference type="Pfam" id="PF00210">
    <property type="entry name" value="Ferritin"/>
    <property type="match status" value="1"/>
</dbReference>
<keyword evidence="5" id="KW-1185">Reference proteome</keyword>
<dbReference type="PANTHER" id="PTHR42932">
    <property type="entry name" value="GENERAL STRESS PROTEIN 20U"/>
    <property type="match status" value="1"/>
</dbReference>
<dbReference type="KEGG" id="cmet:K6K41_07745"/>
<organism evidence="4 5">
    <name type="scientific">Chenggangzhangella methanolivorans</name>
    <dbReference type="NCBI Taxonomy" id="1437009"/>
    <lineage>
        <taxon>Bacteria</taxon>
        <taxon>Pseudomonadati</taxon>
        <taxon>Pseudomonadota</taxon>
        <taxon>Alphaproteobacteria</taxon>
        <taxon>Hyphomicrobiales</taxon>
        <taxon>Methylopilaceae</taxon>
        <taxon>Chenggangzhangella</taxon>
    </lineage>
</organism>
<dbReference type="InterPro" id="IPR009078">
    <property type="entry name" value="Ferritin-like_SF"/>
</dbReference>
<dbReference type="PRINTS" id="PR01346">
    <property type="entry name" value="HELNAPAPROT"/>
</dbReference>
<dbReference type="InterPro" id="IPR008331">
    <property type="entry name" value="Ferritin_DPS_dom"/>
</dbReference>
<dbReference type="CDD" id="cd01043">
    <property type="entry name" value="DPS"/>
    <property type="match status" value="1"/>
</dbReference>
<dbReference type="InterPro" id="IPR012347">
    <property type="entry name" value="Ferritin-like"/>
</dbReference>
<dbReference type="RefSeq" id="WP_261404618.1">
    <property type="nucleotide sequence ID" value="NZ_CP081869.1"/>
</dbReference>
<dbReference type="Proteomes" id="UP000825701">
    <property type="component" value="Chromosome"/>
</dbReference>
<dbReference type="InterPro" id="IPR002177">
    <property type="entry name" value="DPS_DNA-bd"/>
</dbReference>